<keyword evidence="1" id="KW-0732">Signal</keyword>
<dbReference type="AlphaFoldDB" id="A0A518AQS9"/>
<feature type="chain" id="PRO_5021884353" description="Ice-binding protein C-terminal domain-containing protein" evidence="1">
    <location>
        <begin position="29"/>
        <end position="261"/>
    </location>
</feature>
<dbReference type="Proteomes" id="UP000315750">
    <property type="component" value="Chromosome"/>
</dbReference>
<organism evidence="3 4">
    <name type="scientific">Aeoliella mucimassa</name>
    <dbReference type="NCBI Taxonomy" id="2527972"/>
    <lineage>
        <taxon>Bacteria</taxon>
        <taxon>Pseudomonadati</taxon>
        <taxon>Planctomycetota</taxon>
        <taxon>Planctomycetia</taxon>
        <taxon>Pirellulales</taxon>
        <taxon>Lacipirellulaceae</taxon>
        <taxon>Aeoliella</taxon>
    </lineage>
</organism>
<accession>A0A518AQS9</accession>
<feature type="signal peptide" evidence="1">
    <location>
        <begin position="1"/>
        <end position="28"/>
    </location>
</feature>
<dbReference type="RefSeq" id="WP_145247995.1">
    <property type="nucleotide sequence ID" value="NZ_CP036278.1"/>
</dbReference>
<evidence type="ECO:0000313" key="4">
    <source>
        <dbReference type="Proteomes" id="UP000315750"/>
    </source>
</evidence>
<gene>
    <name evidence="3" type="ORF">Pan181_32910</name>
</gene>
<evidence type="ECO:0000313" key="3">
    <source>
        <dbReference type="EMBL" id="QDU57077.1"/>
    </source>
</evidence>
<dbReference type="InterPro" id="IPR013424">
    <property type="entry name" value="Ice-binding_C"/>
</dbReference>
<dbReference type="Pfam" id="PF07589">
    <property type="entry name" value="PEP-CTERM"/>
    <property type="match status" value="1"/>
</dbReference>
<protein>
    <recommendedName>
        <fullName evidence="2">Ice-binding protein C-terminal domain-containing protein</fullName>
    </recommendedName>
</protein>
<feature type="domain" description="Ice-binding protein C-terminal" evidence="2">
    <location>
        <begin position="236"/>
        <end position="259"/>
    </location>
</feature>
<reference evidence="3 4" key="1">
    <citation type="submission" date="2019-02" db="EMBL/GenBank/DDBJ databases">
        <title>Deep-cultivation of Planctomycetes and their phenomic and genomic characterization uncovers novel biology.</title>
        <authorList>
            <person name="Wiegand S."/>
            <person name="Jogler M."/>
            <person name="Boedeker C."/>
            <person name="Pinto D."/>
            <person name="Vollmers J."/>
            <person name="Rivas-Marin E."/>
            <person name="Kohn T."/>
            <person name="Peeters S.H."/>
            <person name="Heuer A."/>
            <person name="Rast P."/>
            <person name="Oberbeckmann S."/>
            <person name="Bunk B."/>
            <person name="Jeske O."/>
            <person name="Meyerdierks A."/>
            <person name="Storesund J.E."/>
            <person name="Kallscheuer N."/>
            <person name="Luecker S."/>
            <person name="Lage O.M."/>
            <person name="Pohl T."/>
            <person name="Merkel B.J."/>
            <person name="Hornburger P."/>
            <person name="Mueller R.-W."/>
            <person name="Bruemmer F."/>
            <person name="Labrenz M."/>
            <person name="Spormann A.M."/>
            <person name="Op den Camp H."/>
            <person name="Overmann J."/>
            <person name="Amann R."/>
            <person name="Jetten M.S.M."/>
            <person name="Mascher T."/>
            <person name="Medema M.H."/>
            <person name="Devos D.P."/>
            <person name="Kaster A.-K."/>
            <person name="Ovreas L."/>
            <person name="Rohde M."/>
            <person name="Galperin M.Y."/>
            <person name="Jogler C."/>
        </authorList>
    </citation>
    <scope>NUCLEOTIDE SEQUENCE [LARGE SCALE GENOMIC DNA]</scope>
    <source>
        <strain evidence="3 4">Pan181</strain>
    </source>
</reference>
<dbReference type="EMBL" id="CP036278">
    <property type="protein sequence ID" value="QDU57077.1"/>
    <property type="molecule type" value="Genomic_DNA"/>
</dbReference>
<keyword evidence="4" id="KW-1185">Reference proteome</keyword>
<sequence length="261" mass="26882" precursor="true">MSAKHAVVQLVCALMATVAMSASSTLQASEIVGDHNLDGVVDLGDYTIIIDNGLGDVSLDEWQSQFGETGDTIRLAAEGDEDDTPGPKVSVAGVVAGEQINWTATFMPDEDLYDDTTAGFGGSIAVSFSFEMPTGSLIASSVMYHLPFDTELSGFDPYTGDSIAFGTQVHPATTSVMGTGTVDAFFTTVGSDVIKPGDTLPTITFSTTLDGSIVTHGGIAAQAGMEFTIPPATSRAVPEPSTLVLAGMAVVALGVMSRRAA</sequence>
<proteinExistence type="predicted"/>
<dbReference type="KEGG" id="amuc:Pan181_32910"/>
<evidence type="ECO:0000259" key="2">
    <source>
        <dbReference type="Pfam" id="PF07589"/>
    </source>
</evidence>
<evidence type="ECO:0000256" key="1">
    <source>
        <dbReference type="SAM" id="SignalP"/>
    </source>
</evidence>
<name>A0A518AQS9_9BACT</name>